<feature type="transmembrane region" description="Helical" evidence="1">
    <location>
        <begin position="132"/>
        <end position="157"/>
    </location>
</feature>
<dbReference type="InterPro" id="IPR007403">
    <property type="entry name" value="DUF456"/>
</dbReference>
<protein>
    <submittedName>
        <fullName evidence="2">DUF456 domain-containing protein</fullName>
    </submittedName>
</protein>
<sequence length="158" mass="16749">MEILWWLIVLVLFLLGFAGLFLPVLPDMPLFLGGFAVYHFLIDPTALGLSFWVGAVLITIGAVAVDYVAGGIAAKTYGGSRAAVWAAFAGALVGIFLGPAGLLIGPLAAVILVELLQKKSWEEALRIGYGTLVGFLGGIFFKGLLMVGLLIWFLILVL</sequence>
<gene>
    <name evidence="2" type="ORF">ACFOUO_14165</name>
</gene>
<dbReference type="PANTHER" id="PTHR39165">
    <property type="entry name" value="IG HYPOTHETICAL 17883"/>
    <property type="match status" value="1"/>
</dbReference>
<reference evidence="3" key="1">
    <citation type="journal article" date="2019" name="Int. J. Syst. Evol. Microbiol.">
        <title>The Global Catalogue of Microorganisms (GCM) 10K type strain sequencing project: providing services to taxonomists for standard genome sequencing and annotation.</title>
        <authorList>
            <consortium name="The Broad Institute Genomics Platform"/>
            <consortium name="The Broad Institute Genome Sequencing Center for Infectious Disease"/>
            <person name="Wu L."/>
            <person name="Ma J."/>
        </authorList>
    </citation>
    <scope>NUCLEOTIDE SEQUENCE [LARGE SCALE GENOMIC DNA]</scope>
    <source>
        <strain evidence="3">IBRC-M 10813</strain>
    </source>
</reference>
<feature type="transmembrane region" description="Helical" evidence="1">
    <location>
        <begin position="82"/>
        <end position="112"/>
    </location>
</feature>
<evidence type="ECO:0000256" key="1">
    <source>
        <dbReference type="SAM" id="Phobius"/>
    </source>
</evidence>
<dbReference type="Proteomes" id="UP001595843">
    <property type="component" value="Unassembled WGS sequence"/>
</dbReference>
<keyword evidence="1" id="KW-1133">Transmembrane helix</keyword>
<evidence type="ECO:0000313" key="3">
    <source>
        <dbReference type="Proteomes" id="UP001595843"/>
    </source>
</evidence>
<keyword evidence="3" id="KW-1185">Reference proteome</keyword>
<evidence type="ECO:0000313" key="2">
    <source>
        <dbReference type="EMBL" id="MFC4077943.1"/>
    </source>
</evidence>
<comment type="caution">
    <text evidence="2">The sequence shown here is derived from an EMBL/GenBank/DDBJ whole genome shotgun (WGS) entry which is preliminary data.</text>
</comment>
<name>A0ABV8JHE8_9BACL</name>
<feature type="transmembrane region" description="Helical" evidence="1">
    <location>
        <begin position="50"/>
        <end position="70"/>
    </location>
</feature>
<dbReference type="Pfam" id="PF04306">
    <property type="entry name" value="DUF456"/>
    <property type="match status" value="1"/>
</dbReference>
<accession>A0ABV8JHE8</accession>
<keyword evidence="1" id="KW-0472">Membrane</keyword>
<proteinExistence type="predicted"/>
<dbReference type="PANTHER" id="PTHR39165:SF1">
    <property type="entry name" value="DUF456 DOMAIN-CONTAINING PROTEIN"/>
    <property type="match status" value="1"/>
</dbReference>
<dbReference type="EMBL" id="JBHSAP010000018">
    <property type="protein sequence ID" value="MFC4077943.1"/>
    <property type="molecule type" value="Genomic_DNA"/>
</dbReference>
<organism evidence="2 3">
    <name type="scientific">Salinithrix halophila</name>
    <dbReference type="NCBI Taxonomy" id="1485204"/>
    <lineage>
        <taxon>Bacteria</taxon>
        <taxon>Bacillati</taxon>
        <taxon>Bacillota</taxon>
        <taxon>Bacilli</taxon>
        <taxon>Bacillales</taxon>
        <taxon>Thermoactinomycetaceae</taxon>
        <taxon>Salinithrix</taxon>
    </lineage>
</organism>
<keyword evidence="1" id="KW-0812">Transmembrane</keyword>
<dbReference type="RefSeq" id="WP_380705777.1">
    <property type="nucleotide sequence ID" value="NZ_JBHSAP010000018.1"/>
</dbReference>